<dbReference type="RefSeq" id="WP_246902908.1">
    <property type="nucleotide sequence ID" value="NZ_JALJRB010000002.1"/>
</dbReference>
<gene>
    <name evidence="1" type="ORF">MRX98_03055</name>
</gene>
<accession>A0AA41R0B6</accession>
<protein>
    <submittedName>
        <fullName evidence="1">Uncharacterized protein</fullName>
    </submittedName>
</protein>
<evidence type="ECO:0000313" key="1">
    <source>
        <dbReference type="EMBL" id="MCJ8499539.1"/>
    </source>
</evidence>
<evidence type="ECO:0000313" key="2">
    <source>
        <dbReference type="Proteomes" id="UP001165427"/>
    </source>
</evidence>
<comment type="caution">
    <text evidence="1">The sequence shown here is derived from an EMBL/GenBank/DDBJ whole genome shotgun (WGS) entry which is preliminary data.</text>
</comment>
<organism evidence="1 2">
    <name type="scientific">Desulfatitalea alkaliphila</name>
    <dbReference type="NCBI Taxonomy" id="2929485"/>
    <lineage>
        <taxon>Bacteria</taxon>
        <taxon>Pseudomonadati</taxon>
        <taxon>Thermodesulfobacteriota</taxon>
        <taxon>Desulfobacteria</taxon>
        <taxon>Desulfobacterales</taxon>
        <taxon>Desulfosarcinaceae</taxon>
        <taxon>Desulfatitalea</taxon>
    </lineage>
</organism>
<proteinExistence type="predicted"/>
<dbReference type="AlphaFoldDB" id="A0AA41R0B6"/>
<sequence length="67" mass="7552">MKALKAKIFNHSTENINLPNELQLNAWLAEHPGVDIVHTLQSESMTVADNGVQRNLTITLIYREPPD</sequence>
<dbReference type="EMBL" id="JALJRB010000002">
    <property type="protein sequence ID" value="MCJ8499539.1"/>
    <property type="molecule type" value="Genomic_DNA"/>
</dbReference>
<reference evidence="1" key="1">
    <citation type="submission" date="2022-04" db="EMBL/GenBank/DDBJ databases">
        <title>Desulfatitalea alkaliphila sp. nov., a novel anaerobic sulfate-reducing bacterium isolated from terrestrial mud volcano, Taman Peninsula, Russia.</title>
        <authorList>
            <person name="Khomyakova M.A."/>
            <person name="Merkel A.Y."/>
            <person name="Slobodkin A.I."/>
        </authorList>
    </citation>
    <scope>NUCLEOTIDE SEQUENCE</scope>
    <source>
        <strain evidence="1">M08but</strain>
    </source>
</reference>
<keyword evidence="2" id="KW-1185">Reference proteome</keyword>
<dbReference type="Proteomes" id="UP001165427">
    <property type="component" value="Unassembled WGS sequence"/>
</dbReference>
<name>A0AA41R0B6_9BACT</name>